<feature type="domain" description="LysM" evidence="8">
    <location>
        <begin position="90"/>
        <end position="134"/>
    </location>
</feature>
<dbReference type="PROSITE" id="PS51935">
    <property type="entry name" value="NLPC_P60"/>
    <property type="match status" value="1"/>
</dbReference>
<gene>
    <name evidence="10" type="ORF">SAMN04489742_1151</name>
</gene>
<dbReference type="Proteomes" id="UP000181917">
    <property type="component" value="Unassembled WGS sequence"/>
</dbReference>
<dbReference type="PANTHER" id="PTHR47053:SF1">
    <property type="entry name" value="MUREIN DD-ENDOPEPTIDASE MEPH-RELATED"/>
    <property type="match status" value="1"/>
</dbReference>
<dbReference type="RefSeq" id="WP_074703028.1">
    <property type="nucleotide sequence ID" value="NZ_CP018863.1"/>
</dbReference>
<keyword evidence="5 10" id="KW-0378">Hydrolase</keyword>
<keyword evidence="3" id="KW-0732">Signal</keyword>
<dbReference type="KEGG" id="acry:AC20117_11580"/>
<evidence type="ECO:0000256" key="3">
    <source>
        <dbReference type="ARBA" id="ARBA00022729"/>
    </source>
</evidence>
<organism evidence="10 11">
    <name type="scientific">Crystallibacter crystallopoietes</name>
    <dbReference type="NCBI Taxonomy" id="37928"/>
    <lineage>
        <taxon>Bacteria</taxon>
        <taxon>Bacillati</taxon>
        <taxon>Actinomycetota</taxon>
        <taxon>Actinomycetes</taxon>
        <taxon>Micrococcales</taxon>
        <taxon>Micrococcaceae</taxon>
        <taxon>Crystallibacter</taxon>
    </lineage>
</organism>
<evidence type="ECO:0000256" key="7">
    <source>
        <dbReference type="SAM" id="MobiDB-lite"/>
    </source>
</evidence>
<name>A0A1H1AYM3_9MICC</name>
<keyword evidence="4" id="KW-0677">Repeat</keyword>
<evidence type="ECO:0000256" key="5">
    <source>
        <dbReference type="ARBA" id="ARBA00022801"/>
    </source>
</evidence>
<dbReference type="SUPFAM" id="SSF54001">
    <property type="entry name" value="Cysteine proteinases"/>
    <property type="match status" value="1"/>
</dbReference>
<dbReference type="InterPro" id="IPR051202">
    <property type="entry name" value="Peptidase_C40"/>
</dbReference>
<feature type="region of interest" description="Disordered" evidence="7">
    <location>
        <begin position="143"/>
        <end position="162"/>
    </location>
</feature>
<dbReference type="AlphaFoldDB" id="A0A1H1AYM3"/>
<feature type="domain" description="NlpC/P60" evidence="9">
    <location>
        <begin position="181"/>
        <end position="292"/>
    </location>
</feature>
<dbReference type="EMBL" id="FNKH01000002">
    <property type="protein sequence ID" value="SDQ44764.1"/>
    <property type="molecule type" value="Genomic_DNA"/>
</dbReference>
<comment type="similarity">
    <text evidence="1">Belongs to the peptidase C40 family.</text>
</comment>
<keyword evidence="2" id="KW-0645">Protease</keyword>
<dbReference type="InterPro" id="IPR018392">
    <property type="entry name" value="LysM"/>
</dbReference>
<dbReference type="CDD" id="cd00118">
    <property type="entry name" value="LysM"/>
    <property type="match status" value="1"/>
</dbReference>
<evidence type="ECO:0000259" key="8">
    <source>
        <dbReference type="PROSITE" id="PS51782"/>
    </source>
</evidence>
<evidence type="ECO:0000256" key="1">
    <source>
        <dbReference type="ARBA" id="ARBA00007074"/>
    </source>
</evidence>
<dbReference type="Gene3D" id="3.90.1720.10">
    <property type="entry name" value="endopeptidase domain like (from Nostoc punctiforme)"/>
    <property type="match status" value="1"/>
</dbReference>
<evidence type="ECO:0000313" key="11">
    <source>
        <dbReference type="Proteomes" id="UP000181917"/>
    </source>
</evidence>
<dbReference type="Pfam" id="PF00877">
    <property type="entry name" value="NLPC_P60"/>
    <property type="match status" value="1"/>
</dbReference>
<accession>A0A1H1AYM3</accession>
<dbReference type="PROSITE" id="PS51782">
    <property type="entry name" value="LYSM"/>
    <property type="match status" value="1"/>
</dbReference>
<dbReference type="STRING" id="37928.SAMN04489742_1151"/>
<dbReference type="PANTHER" id="PTHR47053">
    <property type="entry name" value="MUREIN DD-ENDOPEPTIDASE MEPH-RELATED"/>
    <property type="match status" value="1"/>
</dbReference>
<feature type="compositionally biased region" description="Low complexity" evidence="7">
    <location>
        <begin position="143"/>
        <end position="160"/>
    </location>
</feature>
<keyword evidence="6" id="KW-0788">Thiol protease</keyword>
<dbReference type="InterPro" id="IPR000064">
    <property type="entry name" value="NLP_P60_dom"/>
</dbReference>
<protein>
    <submittedName>
        <fullName evidence="10">Cell wall-associated hydrolase, NlpC family</fullName>
    </submittedName>
</protein>
<dbReference type="InterPro" id="IPR038765">
    <property type="entry name" value="Papain-like_cys_pep_sf"/>
</dbReference>
<dbReference type="Gene3D" id="3.10.350.10">
    <property type="entry name" value="LysM domain"/>
    <property type="match status" value="1"/>
</dbReference>
<evidence type="ECO:0000256" key="2">
    <source>
        <dbReference type="ARBA" id="ARBA00022670"/>
    </source>
</evidence>
<dbReference type="SUPFAM" id="SSF54106">
    <property type="entry name" value="LysM domain"/>
    <property type="match status" value="1"/>
</dbReference>
<evidence type="ECO:0000259" key="9">
    <source>
        <dbReference type="PROSITE" id="PS51935"/>
    </source>
</evidence>
<keyword evidence="11" id="KW-1185">Reference proteome</keyword>
<evidence type="ECO:0000313" key="10">
    <source>
        <dbReference type="EMBL" id="SDQ44764.1"/>
    </source>
</evidence>
<dbReference type="GO" id="GO:0008234">
    <property type="term" value="F:cysteine-type peptidase activity"/>
    <property type="evidence" value="ECO:0007669"/>
    <property type="project" value="UniProtKB-KW"/>
</dbReference>
<dbReference type="GO" id="GO:0006508">
    <property type="term" value="P:proteolysis"/>
    <property type="evidence" value="ECO:0007669"/>
    <property type="project" value="UniProtKB-KW"/>
</dbReference>
<evidence type="ECO:0000256" key="4">
    <source>
        <dbReference type="ARBA" id="ARBA00022737"/>
    </source>
</evidence>
<evidence type="ECO:0000256" key="6">
    <source>
        <dbReference type="ARBA" id="ARBA00022807"/>
    </source>
</evidence>
<sequence length="292" mass="29058">MFKINSARHRATPVHSNPFSGVSKAVSSHAGTVGRSAAVVTAAGGLMLGAGLPANAAADVSSSDFAATAQAETVAAPAAAPAPAASEEAATHTVKAGDTLGKIAAQHGIELNDVFAANGLGWESVIYPGDVIQLSGAAQAPADHSAHAAPAPAEAPAAAPQEEDFTVAAASANIEPASVSTASTSGIVATAKSMVGTPYVWGGTSTSGWDCSGFVQWVYAQHGIDLPRVTTAQAGALTPTSNPKPGDLVLQNGGSHIGIYLGDGQMISALNPGEGTKVHPTSWMPVDGYFTK</sequence>
<reference evidence="10 11" key="1">
    <citation type="submission" date="2016-10" db="EMBL/GenBank/DDBJ databases">
        <authorList>
            <person name="de Groot N.N."/>
        </authorList>
    </citation>
    <scope>NUCLEOTIDE SEQUENCE [LARGE SCALE GENOMIC DNA]</scope>
    <source>
        <strain evidence="10 11">DSM 20117</strain>
    </source>
</reference>
<dbReference type="Pfam" id="PF01476">
    <property type="entry name" value="LysM"/>
    <property type="match status" value="1"/>
</dbReference>
<proteinExistence type="inferred from homology"/>
<dbReference type="SMART" id="SM00257">
    <property type="entry name" value="LysM"/>
    <property type="match status" value="1"/>
</dbReference>
<dbReference type="InterPro" id="IPR036779">
    <property type="entry name" value="LysM_dom_sf"/>
</dbReference>